<reference evidence="5" key="1">
    <citation type="submission" date="2022-11" db="UniProtKB">
        <authorList>
            <consortium name="WormBaseParasite"/>
        </authorList>
    </citation>
    <scope>IDENTIFICATION</scope>
</reference>
<feature type="coiled-coil region" evidence="1">
    <location>
        <begin position="3"/>
        <end position="44"/>
    </location>
</feature>
<dbReference type="PANTHER" id="PTHR15751:SF12">
    <property type="entry name" value="TRAFFICKING KINESIN-BINDING PROTEIN MILT"/>
    <property type="match status" value="1"/>
</dbReference>
<dbReference type="GO" id="GO:0048311">
    <property type="term" value="P:mitochondrion distribution"/>
    <property type="evidence" value="ECO:0007669"/>
    <property type="project" value="TreeGrafter"/>
</dbReference>
<feature type="region of interest" description="Disordered" evidence="2">
    <location>
        <begin position="274"/>
        <end position="320"/>
    </location>
</feature>
<accession>A0A914XAT7</accession>
<dbReference type="WBParaSite" id="PSAMB.scaffold7152size8133.g29677.t1">
    <property type="protein sequence ID" value="PSAMB.scaffold7152size8133.g29677.t1"/>
    <property type="gene ID" value="PSAMB.scaffold7152size8133.g29677"/>
</dbReference>
<dbReference type="GO" id="GO:0031410">
    <property type="term" value="C:cytoplasmic vesicle"/>
    <property type="evidence" value="ECO:0007669"/>
    <property type="project" value="TreeGrafter"/>
</dbReference>
<dbReference type="InterPro" id="IPR022154">
    <property type="entry name" value="TRAK1/2_C"/>
</dbReference>
<dbReference type="GO" id="GO:0017022">
    <property type="term" value="F:myosin binding"/>
    <property type="evidence" value="ECO:0007669"/>
    <property type="project" value="TreeGrafter"/>
</dbReference>
<feature type="domain" description="Trafficking kinesin-binding protein C-terminal" evidence="3">
    <location>
        <begin position="175"/>
        <end position="333"/>
    </location>
</feature>
<protein>
    <submittedName>
        <fullName evidence="5">Trafficking kinesin-binding protein C-terminal domain-containing protein</fullName>
    </submittedName>
</protein>
<feature type="region of interest" description="Disordered" evidence="2">
    <location>
        <begin position="133"/>
        <end position="179"/>
    </location>
</feature>
<dbReference type="GO" id="GO:0006605">
    <property type="term" value="P:protein targeting"/>
    <property type="evidence" value="ECO:0007669"/>
    <property type="project" value="TreeGrafter"/>
</dbReference>
<feature type="region of interest" description="Disordered" evidence="2">
    <location>
        <begin position="188"/>
        <end position="207"/>
    </location>
</feature>
<dbReference type="AlphaFoldDB" id="A0A914XAT7"/>
<proteinExistence type="predicted"/>
<name>A0A914XAT7_9BILA</name>
<feature type="region of interest" description="Disordered" evidence="2">
    <location>
        <begin position="365"/>
        <end position="431"/>
    </location>
</feature>
<dbReference type="GO" id="GO:0047496">
    <property type="term" value="P:vesicle transport along microtubule"/>
    <property type="evidence" value="ECO:0007669"/>
    <property type="project" value="TreeGrafter"/>
</dbReference>
<dbReference type="Proteomes" id="UP000887566">
    <property type="component" value="Unplaced"/>
</dbReference>
<feature type="compositionally biased region" description="Polar residues" evidence="2">
    <location>
        <begin position="283"/>
        <end position="299"/>
    </location>
</feature>
<keyword evidence="4" id="KW-1185">Reference proteome</keyword>
<feature type="compositionally biased region" description="Low complexity" evidence="2">
    <location>
        <begin position="365"/>
        <end position="378"/>
    </location>
</feature>
<dbReference type="PANTHER" id="PTHR15751">
    <property type="entry name" value="TRAFFICKING KINESIN-BINDING PROTEIN"/>
    <property type="match status" value="1"/>
</dbReference>
<feature type="compositionally biased region" description="Basic and acidic residues" evidence="2">
    <location>
        <begin position="160"/>
        <end position="170"/>
    </location>
</feature>
<keyword evidence="1" id="KW-0175">Coiled coil</keyword>
<evidence type="ECO:0000259" key="3">
    <source>
        <dbReference type="Pfam" id="PF12448"/>
    </source>
</evidence>
<evidence type="ECO:0000256" key="1">
    <source>
        <dbReference type="SAM" id="Coils"/>
    </source>
</evidence>
<evidence type="ECO:0000313" key="5">
    <source>
        <dbReference type="WBParaSite" id="PSAMB.scaffold7152size8133.g29677.t1"/>
    </source>
</evidence>
<dbReference type="GO" id="GO:0005739">
    <property type="term" value="C:mitochondrion"/>
    <property type="evidence" value="ECO:0007669"/>
    <property type="project" value="TreeGrafter"/>
</dbReference>
<dbReference type="Pfam" id="PF12448">
    <property type="entry name" value="Milton"/>
    <property type="match status" value="1"/>
</dbReference>
<feature type="compositionally biased region" description="Polar residues" evidence="2">
    <location>
        <begin position="415"/>
        <end position="431"/>
    </location>
</feature>
<sequence>MQLHAAQETQMELSAEIVDLQERYAEVVAMLHEAQEELRAFRQRPTPYRPISPDSLYDSLASEMEASDSGFYSTPMVSARSANEELLHGDQAHLAKTVRMLQAALERAGGSATAQIMQSTPNSAITRHHDTIPEDPTSLENSPVKSVGSPIACSAPMAPPRRDSLRRQSLDSESSMTQSATAILSHAFATPSKEQSPVPVSRSPPKEAVAYSPTASIYYEGGRLSKAPSTDSLCNYDGPALGEPGMPGTRDLEFAIRRLNLRRKVEMDYQKYRREKGLPPTPSLYSSVSAATGADQSATPMRPRPANLPAGRSRANSKSGNFRAQIFKPIEGSRTLRQWRLLATPSLFGAIANVEPALGVRTRSMQSTDDVSSASSVHSDLDESELQPSSMGYERITPPESQQEQQAKEDRKVVATSSPKHQPPTSGTYSIVDSRRRSTDSMAITTTFSLSAGLAKELHEREVPSTALAPTPRNTTMTPMIWSGSKTANTSPAVTTVSPARAGLGLQGLSPGTICAGDTVSPTAKGILSRAALPHVSQGLAPKFTAVNACQSQE</sequence>
<dbReference type="InterPro" id="IPR051946">
    <property type="entry name" value="Intracell_Traff-Reg"/>
</dbReference>
<organism evidence="4 5">
    <name type="scientific">Plectus sambesii</name>
    <dbReference type="NCBI Taxonomy" id="2011161"/>
    <lineage>
        <taxon>Eukaryota</taxon>
        <taxon>Metazoa</taxon>
        <taxon>Ecdysozoa</taxon>
        <taxon>Nematoda</taxon>
        <taxon>Chromadorea</taxon>
        <taxon>Plectida</taxon>
        <taxon>Plectina</taxon>
        <taxon>Plectoidea</taxon>
        <taxon>Plectidae</taxon>
        <taxon>Plectus</taxon>
    </lineage>
</organism>
<evidence type="ECO:0000313" key="4">
    <source>
        <dbReference type="Proteomes" id="UP000887566"/>
    </source>
</evidence>
<evidence type="ECO:0000256" key="2">
    <source>
        <dbReference type="SAM" id="MobiDB-lite"/>
    </source>
</evidence>